<feature type="transmembrane region" description="Helical" evidence="1">
    <location>
        <begin position="57"/>
        <end position="77"/>
    </location>
</feature>
<sequence>MEFLRKKLSLSSLIPQSSKLFVSLSLSSFFIFRRFPFATPGSSIAQVIVGDFAFLTLAYHLFSLLYIQILHFLVGFLKFASNLFDCWFNFYGKIIDIQIALNAVQRQHTKVFVGDEYLLSHSFSLVLLTLELEYVKAKANRNEEMRALDVVVLAHFLHKKFSNQGYAIIKHMRFYFLLLYKLKQLWNAGYDNWIKGTKYIFTANQVWVEEQETSNAIERAIITNDTYTVFEAALSSGIKI</sequence>
<gene>
    <name evidence="2" type="ORF">IEQ34_003810</name>
</gene>
<organism evidence="2 3">
    <name type="scientific">Dendrobium chrysotoxum</name>
    <name type="common">Orchid</name>
    <dbReference type="NCBI Taxonomy" id="161865"/>
    <lineage>
        <taxon>Eukaryota</taxon>
        <taxon>Viridiplantae</taxon>
        <taxon>Streptophyta</taxon>
        <taxon>Embryophyta</taxon>
        <taxon>Tracheophyta</taxon>
        <taxon>Spermatophyta</taxon>
        <taxon>Magnoliopsida</taxon>
        <taxon>Liliopsida</taxon>
        <taxon>Asparagales</taxon>
        <taxon>Orchidaceae</taxon>
        <taxon>Epidendroideae</taxon>
        <taxon>Malaxideae</taxon>
        <taxon>Dendrobiinae</taxon>
        <taxon>Dendrobium</taxon>
    </lineage>
</organism>
<evidence type="ECO:0000313" key="3">
    <source>
        <dbReference type="Proteomes" id="UP000775213"/>
    </source>
</evidence>
<protein>
    <submittedName>
        <fullName evidence="2">Uncharacterized protein</fullName>
    </submittedName>
</protein>
<keyword evidence="3" id="KW-1185">Reference proteome</keyword>
<dbReference type="Proteomes" id="UP000775213">
    <property type="component" value="Unassembled WGS sequence"/>
</dbReference>
<dbReference type="AlphaFoldDB" id="A0AAV7HCG9"/>
<comment type="caution">
    <text evidence="2">The sequence shown here is derived from an EMBL/GenBank/DDBJ whole genome shotgun (WGS) entry which is preliminary data.</text>
</comment>
<name>A0AAV7HCG9_DENCH</name>
<accession>A0AAV7HCG9</accession>
<dbReference type="EMBL" id="JAGFBR010000005">
    <property type="protein sequence ID" value="KAH0466572.1"/>
    <property type="molecule type" value="Genomic_DNA"/>
</dbReference>
<proteinExistence type="predicted"/>
<evidence type="ECO:0000256" key="1">
    <source>
        <dbReference type="SAM" id="Phobius"/>
    </source>
</evidence>
<reference evidence="2 3" key="1">
    <citation type="journal article" date="2021" name="Hortic Res">
        <title>Chromosome-scale assembly of the Dendrobium chrysotoxum genome enhances the understanding of orchid evolution.</title>
        <authorList>
            <person name="Zhang Y."/>
            <person name="Zhang G.Q."/>
            <person name="Zhang D."/>
            <person name="Liu X.D."/>
            <person name="Xu X.Y."/>
            <person name="Sun W.H."/>
            <person name="Yu X."/>
            <person name="Zhu X."/>
            <person name="Wang Z.W."/>
            <person name="Zhao X."/>
            <person name="Zhong W.Y."/>
            <person name="Chen H."/>
            <person name="Yin W.L."/>
            <person name="Huang T."/>
            <person name="Niu S.C."/>
            <person name="Liu Z.J."/>
        </authorList>
    </citation>
    <scope>NUCLEOTIDE SEQUENCE [LARGE SCALE GENOMIC DNA]</scope>
    <source>
        <strain evidence="2">Lindl</strain>
    </source>
</reference>
<keyword evidence="1" id="KW-0812">Transmembrane</keyword>
<keyword evidence="1" id="KW-0472">Membrane</keyword>
<feature type="transmembrane region" description="Helical" evidence="1">
    <location>
        <begin position="20"/>
        <end position="37"/>
    </location>
</feature>
<keyword evidence="1" id="KW-1133">Transmembrane helix</keyword>
<evidence type="ECO:0000313" key="2">
    <source>
        <dbReference type="EMBL" id="KAH0466572.1"/>
    </source>
</evidence>